<organism evidence="2 3">
    <name type="scientific">Meganyctiphanes norvegica</name>
    <name type="common">Northern krill</name>
    <name type="synonym">Thysanopoda norvegica</name>
    <dbReference type="NCBI Taxonomy" id="48144"/>
    <lineage>
        <taxon>Eukaryota</taxon>
        <taxon>Metazoa</taxon>
        <taxon>Ecdysozoa</taxon>
        <taxon>Arthropoda</taxon>
        <taxon>Crustacea</taxon>
        <taxon>Multicrustacea</taxon>
        <taxon>Malacostraca</taxon>
        <taxon>Eumalacostraca</taxon>
        <taxon>Eucarida</taxon>
        <taxon>Euphausiacea</taxon>
        <taxon>Euphausiidae</taxon>
        <taxon>Meganyctiphanes</taxon>
    </lineage>
</organism>
<accession>A0AAV2QRC7</accession>
<reference evidence="2 3" key="1">
    <citation type="submission" date="2024-05" db="EMBL/GenBank/DDBJ databases">
        <authorList>
            <person name="Wallberg A."/>
        </authorList>
    </citation>
    <scope>NUCLEOTIDE SEQUENCE [LARGE SCALE GENOMIC DNA]</scope>
</reference>
<protein>
    <submittedName>
        <fullName evidence="2">Uncharacterized protein</fullName>
    </submittedName>
</protein>
<dbReference type="AlphaFoldDB" id="A0AAV2QRC7"/>
<keyword evidence="3" id="KW-1185">Reference proteome</keyword>
<gene>
    <name evidence="2" type="ORF">MNOR_LOCUS15867</name>
</gene>
<proteinExistence type="predicted"/>
<keyword evidence="1" id="KW-0732">Signal</keyword>
<feature type="non-terminal residue" evidence="2">
    <location>
        <position position="1"/>
    </location>
</feature>
<evidence type="ECO:0000313" key="3">
    <source>
        <dbReference type="Proteomes" id="UP001497623"/>
    </source>
</evidence>
<feature type="signal peptide" evidence="1">
    <location>
        <begin position="1"/>
        <end position="31"/>
    </location>
</feature>
<sequence>TVILSVSFSTTAMKKLLQSALLVAAVAGSLAQIYCYDCSSDESFDDYDPNCGNNNYQGRVDFCPDCDCCRTEVNDDGSVYRFSDVGNTDGTCWKGKDFVACWCTDDYCDTGLCEHCDVEEPVVTYDNSTNIVILISQENYLN</sequence>
<dbReference type="EMBL" id="CAXKWB010010132">
    <property type="protein sequence ID" value="CAL4096952.1"/>
    <property type="molecule type" value="Genomic_DNA"/>
</dbReference>
<dbReference type="Proteomes" id="UP001497623">
    <property type="component" value="Unassembled WGS sequence"/>
</dbReference>
<evidence type="ECO:0000256" key="1">
    <source>
        <dbReference type="SAM" id="SignalP"/>
    </source>
</evidence>
<feature type="chain" id="PRO_5043348773" evidence="1">
    <location>
        <begin position="32"/>
        <end position="142"/>
    </location>
</feature>
<name>A0AAV2QRC7_MEGNR</name>
<comment type="caution">
    <text evidence="2">The sequence shown here is derived from an EMBL/GenBank/DDBJ whole genome shotgun (WGS) entry which is preliminary data.</text>
</comment>
<evidence type="ECO:0000313" key="2">
    <source>
        <dbReference type="EMBL" id="CAL4096952.1"/>
    </source>
</evidence>